<dbReference type="Gene3D" id="1.10.10.10">
    <property type="entry name" value="Winged helix-like DNA-binding domain superfamily/Winged helix DNA-binding domain"/>
    <property type="match status" value="1"/>
</dbReference>
<evidence type="ECO:0000259" key="5">
    <source>
        <dbReference type="PROSITE" id="PS51078"/>
    </source>
</evidence>
<dbReference type="GO" id="GO:0003700">
    <property type="term" value="F:DNA-binding transcription factor activity"/>
    <property type="evidence" value="ECO:0007669"/>
    <property type="project" value="TreeGrafter"/>
</dbReference>
<organism evidence="6 7">
    <name type="scientific">Paraburkholderia caribensis MBA4</name>
    <dbReference type="NCBI Taxonomy" id="1323664"/>
    <lineage>
        <taxon>Bacteria</taxon>
        <taxon>Pseudomonadati</taxon>
        <taxon>Pseudomonadota</taxon>
        <taxon>Betaproteobacteria</taxon>
        <taxon>Burkholderiales</taxon>
        <taxon>Burkholderiaceae</taxon>
        <taxon>Paraburkholderia</taxon>
    </lineage>
</organism>
<dbReference type="SMART" id="SM00346">
    <property type="entry name" value="HTH_ICLR"/>
    <property type="match status" value="1"/>
</dbReference>
<evidence type="ECO:0000256" key="3">
    <source>
        <dbReference type="ARBA" id="ARBA00023163"/>
    </source>
</evidence>
<dbReference type="AlphaFoldDB" id="A0A0P0R8E4"/>
<dbReference type="Gene3D" id="3.30.450.40">
    <property type="match status" value="1"/>
</dbReference>
<gene>
    <name evidence="6" type="ORF">K788_0004927</name>
</gene>
<dbReference type="InterPro" id="IPR036388">
    <property type="entry name" value="WH-like_DNA-bd_sf"/>
</dbReference>
<dbReference type="InterPro" id="IPR029016">
    <property type="entry name" value="GAF-like_dom_sf"/>
</dbReference>
<evidence type="ECO:0000313" key="6">
    <source>
        <dbReference type="EMBL" id="ALL64238.1"/>
    </source>
</evidence>
<proteinExistence type="predicted"/>
<dbReference type="PROSITE" id="PS51078">
    <property type="entry name" value="ICLR_ED"/>
    <property type="match status" value="1"/>
</dbReference>
<dbReference type="GO" id="GO:0003677">
    <property type="term" value="F:DNA binding"/>
    <property type="evidence" value="ECO:0007669"/>
    <property type="project" value="UniProtKB-KW"/>
</dbReference>
<evidence type="ECO:0000256" key="2">
    <source>
        <dbReference type="ARBA" id="ARBA00023125"/>
    </source>
</evidence>
<keyword evidence="2" id="KW-0238">DNA-binding</keyword>
<dbReference type="PANTHER" id="PTHR30136">
    <property type="entry name" value="HELIX-TURN-HELIX TRANSCRIPTIONAL REGULATOR, ICLR FAMILY"/>
    <property type="match status" value="1"/>
</dbReference>
<dbReference type="InterPro" id="IPR036390">
    <property type="entry name" value="WH_DNA-bd_sf"/>
</dbReference>
<dbReference type="KEGG" id="bcai:K788_0004927"/>
<dbReference type="GO" id="GO:0045892">
    <property type="term" value="P:negative regulation of DNA-templated transcription"/>
    <property type="evidence" value="ECO:0007669"/>
    <property type="project" value="TreeGrafter"/>
</dbReference>
<dbReference type="RefSeq" id="WP_036002985.1">
    <property type="nucleotide sequence ID" value="NZ_CP012746.1"/>
</dbReference>
<dbReference type="PANTHER" id="PTHR30136:SF33">
    <property type="entry name" value="TRANSCRIPTIONAL REGULATORY PROTEIN"/>
    <property type="match status" value="1"/>
</dbReference>
<dbReference type="Pfam" id="PF09339">
    <property type="entry name" value="HTH_IclR"/>
    <property type="match status" value="1"/>
</dbReference>
<dbReference type="PROSITE" id="PS51077">
    <property type="entry name" value="HTH_ICLR"/>
    <property type="match status" value="1"/>
</dbReference>
<dbReference type="InterPro" id="IPR005471">
    <property type="entry name" value="Tscrpt_reg_IclR_N"/>
</dbReference>
<protein>
    <submittedName>
        <fullName evidence="6">Transcriptional regulator, IclR family</fullName>
    </submittedName>
</protein>
<evidence type="ECO:0000256" key="1">
    <source>
        <dbReference type="ARBA" id="ARBA00023015"/>
    </source>
</evidence>
<dbReference type="InterPro" id="IPR014757">
    <property type="entry name" value="Tscrpt_reg_IclR_C"/>
</dbReference>
<dbReference type="SUPFAM" id="SSF46785">
    <property type="entry name" value="Winged helix' DNA-binding domain"/>
    <property type="match status" value="1"/>
</dbReference>
<keyword evidence="1" id="KW-0805">Transcription regulation</keyword>
<feature type="domain" description="HTH iclR-type" evidence="4">
    <location>
        <begin position="27"/>
        <end position="89"/>
    </location>
</feature>
<sequence>MSKPASITSPTSASERIADPVDERKFVVALARGLDLLRAFRPGETLLGNRDFVERTGLPKATVNRLAYTLTVLGYLRFDEALGKYALDAGVLSLGFALLSGTDTLELARPHMRDFAREVGAAVSLGCRDGLDMIYLETIRSETALTLGLASGSKLSMLTSSMGRAYLAVQSADARAALLAELQRAAGDEGAQLVAQAQAEIDAFATEGCCYSFRDWHDDVNAVAVPFSDPRDGRLLVLSCSGPASSMGESVFREMVAPRLKALARRLGPAPEQP</sequence>
<dbReference type="GeneID" id="69968436"/>
<dbReference type="Proteomes" id="UP000019146">
    <property type="component" value="Chromosome 1"/>
</dbReference>
<dbReference type="EMBL" id="CP012746">
    <property type="protein sequence ID" value="ALL64238.1"/>
    <property type="molecule type" value="Genomic_DNA"/>
</dbReference>
<accession>A0A0P0R8E4</accession>
<keyword evidence="3" id="KW-0804">Transcription</keyword>
<feature type="domain" description="IclR-ED" evidence="5">
    <location>
        <begin position="90"/>
        <end position="273"/>
    </location>
</feature>
<dbReference type="Pfam" id="PF01614">
    <property type="entry name" value="IclR_C"/>
    <property type="match status" value="1"/>
</dbReference>
<evidence type="ECO:0000259" key="4">
    <source>
        <dbReference type="PROSITE" id="PS51077"/>
    </source>
</evidence>
<name>A0A0P0R8E4_9BURK</name>
<reference evidence="6 7" key="1">
    <citation type="journal article" date="2014" name="Genome Announc.">
        <title>Draft Genome Sequence of the Haloacid-Degrading Burkholderia caribensis Strain MBA4.</title>
        <authorList>
            <person name="Pan Y."/>
            <person name="Kong K.F."/>
            <person name="Tsang J.S."/>
        </authorList>
    </citation>
    <scope>NUCLEOTIDE SEQUENCE [LARGE SCALE GENOMIC DNA]</scope>
    <source>
        <strain evidence="6 7">MBA4</strain>
    </source>
</reference>
<evidence type="ECO:0000313" key="7">
    <source>
        <dbReference type="Proteomes" id="UP000019146"/>
    </source>
</evidence>
<dbReference type="InterPro" id="IPR050707">
    <property type="entry name" value="HTH_MetabolicPath_Reg"/>
</dbReference>
<dbReference type="SUPFAM" id="SSF55781">
    <property type="entry name" value="GAF domain-like"/>
    <property type="match status" value="1"/>
</dbReference>